<keyword evidence="3" id="KW-1185">Reference proteome</keyword>
<gene>
    <name evidence="2" type="ORF">skT53_10160</name>
</gene>
<organism evidence="2 3">
    <name type="scientific">Effusibacillus dendaii</name>
    <dbReference type="NCBI Taxonomy" id="2743772"/>
    <lineage>
        <taxon>Bacteria</taxon>
        <taxon>Bacillati</taxon>
        <taxon>Bacillota</taxon>
        <taxon>Bacilli</taxon>
        <taxon>Bacillales</taxon>
        <taxon>Alicyclobacillaceae</taxon>
        <taxon>Effusibacillus</taxon>
    </lineage>
</organism>
<reference evidence="2 3" key="1">
    <citation type="submission" date="2020-08" db="EMBL/GenBank/DDBJ databases">
        <title>Complete Genome Sequence of Effusibacillus dendaii Strain skT53, Isolated from Farmland soil.</title>
        <authorList>
            <person name="Konishi T."/>
            <person name="Kawasaki H."/>
        </authorList>
    </citation>
    <scope>NUCLEOTIDE SEQUENCE [LARGE SCALE GENOMIC DNA]</scope>
    <source>
        <strain evidence="3">skT53</strain>
    </source>
</reference>
<evidence type="ECO:0000256" key="1">
    <source>
        <dbReference type="SAM" id="Phobius"/>
    </source>
</evidence>
<dbReference type="EMBL" id="AP023366">
    <property type="protein sequence ID" value="BCJ86031.1"/>
    <property type="molecule type" value="Genomic_DNA"/>
</dbReference>
<name>A0A7I8DDR4_9BACL</name>
<accession>A0A7I8DDR4</accession>
<sequence length="62" mass="6864">MLTPAAYLLATIHGLMMGTDSKLLYFQSMYVSSVCLTSVLLIVRFASRKGCHAKVVQEAEIR</sequence>
<dbReference type="Proteomes" id="UP000593802">
    <property type="component" value="Chromosome"/>
</dbReference>
<keyword evidence="1" id="KW-0472">Membrane</keyword>
<protein>
    <submittedName>
        <fullName evidence="2">Uncharacterized protein</fullName>
    </submittedName>
</protein>
<dbReference type="AlphaFoldDB" id="A0A7I8DDR4"/>
<evidence type="ECO:0000313" key="2">
    <source>
        <dbReference type="EMBL" id="BCJ86031.1"/>
    </source>
</evidence>
<keyword evidence="1" id="KW-1133">Transmembrane helix</keyword>
<evidence type="ECO:0000313" key="3">
    <source>
        <dbReference type="Proteomes" id="UP000593802"/>
    </source>
</evidence>
<dbReference type="KEGG" id="eff:skT53_10160"/>
<keyword evidence="1" id="KW-0812">Transmembrane</keyword>
<proteinExistence type="predicted"/>
<feature type="transmembrane region" description="Helical" evidence="1">
    <location>
        <begin position="24"/>
        <end position="43"/>
    </location>
</feature>